<protein>
    <submittedName>
        <fullName evidence="3">Plasmin and fibronectin-binding protein A</fullName>
    </submittedName>
</protein>
<dbReference type="RefSeq" id="WP_115590026.1">
    <property type="nucleotide sequence ID" value="NZ_UFRN01000002.1"/>
</dbReference>
<dbReference type="InterPro" id="IPR039448">
    <property type="entry name" value="Beta_helix"/>
</dbReference>
<dbReference type="AlphaFoldDB" id="A0A380TT23"/>
<gene>
    <name evidence="3" type="primary">pfbA</name>
    <name evidence="3" type="ORF">NCTC4191_00578</name>
</gene>
<dbReference type="InterPro" id="IPR022225">
    <property type="entry name" value="Phage_tail_fibre_N"/>
</dbReference>
<organism evidence="3 4">
    <name type="scientific">Actinobacillus lignieresii</name>
    <dbReference type="NCBI Taxonomy" id="720"/>
    <lineage>
        <taxon>Bacteria</taxon>
        <taxon>Pseudomonadati</taxon>
        <taxon>Pseudomonadota</taxon>
        <taxon>Gammaproteobacteria</taxon>
        <taxon>Pasteurellales</taxon>
        <taxon>Pasteurellaceae</taxon>
        <taxon>Actinobacillus</taxon>
    </lineage>
</organism>
<dbReference type="SUPFAM" id="SSF51126">
    <property type="entry name" value="Pectin lyase-like"/>
    <property type="match status" value="2"/>
</dbReference>
<accession>A0A380TT23</accession>
<dbReference type="Gene3D" id="2.160.20.10">
    <property type="entry name" value="Single-stranded right-handed beta-helix, Pectin lyase-like"/>
    <property type="match status" value="1"/>
</dbReference>
<dbReference type="EMBL" id="UFRN01000002">
    <property type="protein sequence ID" value="SUT91531.1"/>
    <property type="molecule type" value="Genomic_DNA"/>
</dbReference>
<reference evidence="3 4" key="1">
    <citation type="submission" date="2018-06" db="EMBL/GenBank/DDBJ databases">
        <authorList>
            <consortium name="Pathogen Informatics"/>
            <person name="Doyle S."/>
        </authorList>
    </citation>
    <scope>NUCLEOTIDE SEQUENCE [LARGE SCALE GENOMIC DNA]</scope>
    <source>
        <strain evidence="3 4">NCTC4191</strain>
    </source>
</reference>
<dbReference type="InterPro" id="IPR011050">
    <property type="entry name" value="Pectin_lyase_fold/virulence"/>
</dbReference>
<dbReference type="Pfam" id="PF13229">
    <property type="entry name" value="Beta_helix"/>
    <property type="match status" value="1"/>
</dbReference>
<dbReference type="Proteomes" id="UP000254253">
    <property type="component" value="Unassembled WGS sequence"/>
</dbReference>
<sequence length="933" mass="101740">MTYQTVITNYGEQLIANAIANNQPVLFKTMAIGDGNGKPVQPTQVQTALVNEVYRTENASIYVDNKKPTQAIFEILVPEDVGEFWVREFGLFDDKNNLVAVANCPDSYKSIKKAGSGKVQIYRMVLEISSSDAVELIINDNAVYLTREAFDNFKSDLNNPDGFKMVGQCESIEQLRTIEPTEDNQRILVRGYYAGSNIGGGEFYADINDKKTVDNDGTIIVTTGNNRWIKLIDGVVKFSDFGVKAGKAVVNQTTAKINAAFKFAYDYKISKVINDIPGDYYLSNFMLIGDNLEFENVDGVKYLRAGHTAMMYNGLSITPASSAEKRARNITIRGGVFDSNATEYWSAVNFMSLGYIDGLHIDGVTFVNCIRNHAIDMSACSNVLVENCKFLGFSAEKTTKYGTAPDKAEDRSYAEAIQIDDNQVGTFSGGQLKGDPNTNITIRNNLFSGNYDDTTGLFSGGYGCAIGGHYAARSGKHHKNITIDNNIITDCGYAGIRPFLWDDVKITNNTFVNNRRNVYIWWLTSTETAQSDAGKNYHISGNDFGDVVAEQITTQIFGNEYKEGFAKVDSVIITDNKFGNTEWEGALIKLQGANNVIVSSNLFDDAKRFIDVDYCSHVTITGNAGNTLSNEFFASKNNTYQQFIGKTEHVLISNNIAQQSAGGVLYLHKMQNVNVLNNTFTNIANTHNTHAIRAIEVSELYVDNNIIMLVQSAVDANVRALEVAADCTNINIGGIITNSTEIYRSSAPDLNGINFGIANIKKSQINSLTVGANSSTARNLAVNGSAIISGGLTVGDNAAQGKISFFTAGYAQAQTPANTDKSQKLATTEWVRNFSSSEKVLWLGSSTNAVSIDVKQQAGVVYIVYDVRGFEKFDSFVIGSANNAVIGQLEYGGENADRPYNSLIRITVSGTTLTMTPEGGTPPTIKKVILIGA</sequence>
<dbReference type="InterPro" id="IPR012334">
    <property type="entry name" value="Pectin_lyas_fold"/>
</dbReference>
<dbReference type="PANTHER" id="PTHR35191:SF1">
    <property type="entry name" value="PROPHAGE SIDE TAIL FIBER PROTEIN HOMOLOG STFQ-RELATED"/>
    <property type="match status" value="1"/>
</dbReference>
<keyword evidence="4" id="KW-1185">Reference proteome</keyword>
<evidence type="ECO:0000313" key="3">
    <source>
        <dbReference type="EMBL" id="SUT91531.1"/>
    </source>
</evidence>
<feature type="domain" description="Phage tail fibre protein N-terminal" evidence="1">
    <location>
        <begin position="2"/>
        <end position="147"/>
    </location>
</feature>
<dbReference type="SMART" id="SM00710">
    <property type="entry name" value="PbH1"/>
    <property type="match status" value="8"/>
</dbReference>
<dbReference type="InterPro" id="IPR051934">
    <property type="entry name" value="Phage_Tail_Fiber_Structural"/>
</dbReference>
<feature type="domain" description="Right handed beta helix" evidence="2">
    <location>
        <begin position="359"/>
        <end position="525"/>
    </location>
</feature>
<dbReference type="Pfam" id="PF12571">
    <property type="entry name" value="Phage_tail_fib"/>
    <property type="match status" value="1"/>
</dbReference>
<dbReference type="InterPro" id="IPR006626">
    <property type="entry name" value="PbH1"/>
</dbReference>
<name>A0A380TT23_ACTLI</name>
<evidence type="ECO:0000313" key="4">
    <source>
        <dbReference type="Proteomes" id="UP000254253"/>
    </source>
</evidence>
<evidence type="ECO:0000259" key="1">
    <source>
        <dbReference type="Pfam" id="PF12571"/>
    </source>
</evidence>
<proteinExistence type="predicted"/>
<evidence type="ECO:0000259" key="2">
    <source>
        <dbReference type="Pfam" id="PF13229"/>
    </source>
</evidence>
<dbReference type="PANTHER" id="PTHR35191">
    <property type="entry name" value="PROPHAGE SIDE TAIL FIBER PROTEIN HOMOLOG STFQ-RELATED"/>
    <property type="match status" value="1"/>
</dbReference>